<gene>
    <name evidence="2" type="ORF">BLNAU_24067</name>
</gene>
<protein>
    <submittedName>
        <fullName evidence="2">Uncharacterized protein</fullName>
    </submittedName>
</protein>
<keyword evidence="3" id="KW-1185">Reference proteome</keyword>
<organism evidence="2 3">
    <name type="scientific">Blattamonas nauphoetae</name>
    <dbReference type="NCBI Taxonomy" id="2049346"/>
    <lineage>
        <taxon>Eukaryota</taxon>
        <taxon>Metamonada</taxon>
        <taxon>Preaxostyla</taxon>
        <taxon>Oxymonadida</taxon>
        <taxon>Blattamonas</taxon>
    </lineage>
</organism>
<accession>A0ABQ9WNI1</accession>
<evidence type="ECO:0000256" key="1">
    <source>
        <dbReference type="SAM" id="MobiDB-lite"/>
    </source>
</evidence>
<evidence type="ECO:0000313" key="2">
    <source>
        <dbReference type="EMBL" id="KAK2941024.1"/>
    </source>
</evidence>
<reference evidence="2 3" key="1">
    <citation type="journal article" date="2022" name="bioRxiv">
        <title>Genomics of Preaxostyla Flagellates Illuminates Evolutionary Transitions and the Path Towards Mitochondrial Loss.</title>
        <authorList>
            <person name="Novak L.V.F."/>
            <person name="Treitli S.C."/>
            <person name="Pyrih J."/>
            <person name="Halakuc P."/>
            <person name="Pipaliya S.V."/>
            <person name="Vacek V."/>
            <person name="Brzon O."/>
            <person name="Soukal P."/>
            <person name="Eme L."/>
            <person name="Dacks J.B."/>
            <person name="Karnkowska A."/>
            <person name="Elias M."/>
            <person name="Hampl V."/>
        </authorList>
    </citation>
    <scope>NUCLEOTIDE SEQUENCE [LARGE SCALE GENOMIC DNA]</scope>
    <source>
        <strain evidence="2">NAU3</strain>
        <tissue evidence="2">Gut</tissue>
    </source>
</reference>
<dbReference type="EMBL" id="JARBJD010000564">
    <property type="protein sequence ID" value="KAK2941024.1"/>
    <property type="molecule type" value="Genomic_DNA"/>
</dbReference>
<feature type="region of interest" description="Disordered" evidence="1">
    <location>
        <begin position="101"/>
        <end position="131"/>
    </location>
</feature>
<feature type="compositionally biased region" description="Polar residues" evidence="1">
    <location>
        <begin position="1"/>
        <end position="12"/>
    </location>
</feature>
<sequence length="149" mass="16482">MKSNSSRKTISNRPLWGRQPSRSREDDDSGEVCESLRASAWEVQTAGNGEGAMMVKLVKKMKSLLMAEPTSGLFTHLSPHVVLLNGQGEMQLDLKHGQSVVGKEGGTVTGENELKQQQEEQRWQAPETDRKDKSEIDVVAASVLVWVFC</sequence>
<proteinExistence type="predicted"/>
<feature type="compositionally biased region" description="Basic and acidic residues" evidence="1">
    <location>
        <begin position="112"/>
        <end position="131"/>
    </location>
</feature>
<feature type="region of interest" description="Disordered" evidence="1">
    <location>
        <begin position="1"/>
        <end position="31"/>
    </location>
</feature>
<dbReference type="Proteomes" id="UP001281761">
    <property type="component" value="Unassembled WGS sequence"/>
</dbReference>
<name>A0ABQ9WNI1_9EUKA</name>
<comment type="caution">
    <text evidence="2">The sequence shown here is derived from an EMBL/GenBank/DDBJ whole genome shotgun (WGS) entry which is preliminary data.</text>
</comment>
<evidence type="ECO:0000313" key="3">
    <source>
        <dbReference type="Proteomes" id="UP001281761"/>
    </source>
</evidence>